<reference evidence="1" key="1">
    <citation type="submission" date="2021-12" db="EMBL/GenBank/DDBJ databases">
        <authorList>
            <person name="Cha I.-T."/>
            <person name="Lee K.-E."/>
            <person name="Park S.-J."/>
        </authorList>
    </citation>
    <scope>NUCLEOTIDE SEQUENCE</scope>
    <source>
        <strain evidence="1">YSM-43</strain>
    </source>
</reference>
<accession>A0ABY4HJD6</accession>
<gene>
    <name evidence="1" type="ORF">LXD69_13010</name>
</gene>
<proteinExistence type="predicted"/>
<evidence type="ECO:0000313" key="1">
    <source>
        <dbReference type="EMBL" id="UOX32954.1"/>
    </source>
</evidence>
<sequence>MIKSPTHKICFIVLNILIVSFVSCNTLKVSKHTNKYIEYTHNINKAESYVLNGENSKALTYYSKALNIKVKPIAKNCFTAMQVAAVENDKRQFKKFLINGMERGLLPEYFYKDTLLNEYMNKHVGKDFIEKKFQIANQKYKSQINQYMVDTINKLSDLDNKWKIHYLDSLSNIDTVNKALYEKKYDSIVKEIVENKLIPIIQEHGFPEERMIDVYRIGRKNSYSYTFGNNKAKLILIHYYTFPRENNDINNLLKEEVYKGNLPSDLYAEIIDFYALKSDSKSYYNEWHQTKDSTLFEEIDRKRLEIGLLPFNEKAKKYDRGKKTCKEIRENKAYKQIKLFYWCG</sequence>
<dbReference type="RefSeq" id="WP_246915725.1">
    <property type="nucleotide sequence ID" value="NZ_CP090145.1"/>
</dbReference>
<organism evidence="1 2">
    <name type="scientific">Flavobacterium sediminilitoris</name>
    <dbReference type="NCBI Taxonomy" id="2024526"/>
    <lineage>
        <taxon>Bacteria</taxon>
        <taxon>Pseudomonadati</taxon>
        <taxon>Bacteroidota</taxon>
        <taxon>Flavobacteriia</taxon>
        <taxon>Flavobacteriales</taxon>
        <taxon>Flavobacteriaceae</taxon>
        <taxon>Flavobacterium</taxon>
    </lineage>
</organism>
<protein>
    <recommendedName>
        <fullName evidence="3">Tetratricopeptide repeat protein</fullName>
    </recommendedName>
</protein>
<evidence type="ECO:0008006" key="3">
    <source>
        <dbReference type="Google" id="ProtNLM"/>
    </source>
</evidence>
<name>A0ABY4HJD6_9FLAO</name>
<dbReference type="Proteomes" id="UP000830454">
    <property type="component" value="Chromosome"/>
</dbReference>
<dbReference type="EMBL" id="CP090145">
    <property type="protein sequence ID" value="UOX32954.1"/>
    <property type="molecule type" value="Genomic_DNA"/>
</dbReference>
<evidence type="ECO:0000313" key="2">
    <source>
        <dbReference type="Proteomes" id="UP000830454"/>
    </source>
</evidence>
<reference evidence="1" key="2">
    <citation type="submission" date="2022-04" db="EMBL/GenBank/DDBJ databases">
        <title>Complete Genome Sequence of Flavobacterium sediminilitoris YSM-43, Isolated from a Tidal Sediment.</title>
        <authorList>
            <person name="Lee P.A."/>
        </authorList>
    </citation>
    <scope>NUCLEOTIDE SEQUENCE</scope>
    <source>
        <strain evidence="1">YSM-43</strain>
    </source>
</reference>
<dbReference type="PROSITE" id="PS51257">
    <property type="entry name" value="PROKAR_LIPOPROTEIN"/>
    <property type="match status" value="1"/>
</dbReference>
<keyword evidence="2" id="KW-1185">Reference proteome</keyword>